<dbReference type="OrthoDB" id="5069709at2"/>
<gene>
    <name evidence="1" type="ORF">B0I29_104363</name>
</gene>
<comment type="caution">
    <text evidence="1">The sequence shown here is derived from an EMBL/GenBank/DDBJ whole genome shotgun (WGS) entry which is preliminary data.</text>
</comment>
<evidence type="ECO:0000313" key="2">
    <source>
        <dbReference type="Proteomes" id="UP000249341"/>
    </source>
</evidence>
<dbReference type="EMBL" id="QLMJ01000004">
    <property type="protein sequence ID" value="RAK39824.1"/>
    <property type="molecule type" value="Genomic_DNA"/>
</dbReference>
<accession>A0A327ZG45</accession>
<reference evidence="1 2" key="1">
    <citation type="submission" date="2018-06" db="EMBL/GenBank/DDBJ databases">
        <title>Genomic Encyclopedia of Type Strains, Phase III (KMG-III): the genomes of soil and plant-associated and newly described type strains.</title>
        <authorList>
            <person name="Whitman W."/>
        </authorList>
    </citation>
    <scope>NUCLEOTIDE SEQUENCE [LARGE SCALE GENOMIC DNA]</scope>
    <source>
        <strain evidence="1 2">CGMCC 4.7090</strain>
    </source>
</reference>
<name>A0A327ZG45_9ACTN</name>
<organism evidence="1 2">
    <name type="scientific">Actinoplanes lutulentus</name>
    <dbReference type="NCBI Taxonomy" id="1287878"/>
    <lineage>
        <taxon>Bacteria</taxon>
        <taxon>Bacillati</taxon>
        <taxon>Actinomycetota</taxon>
        <taxon>Actinomycetes</taxon>
        <taxon>Micromonosporales</taxon>
        <taxon>Micromonosporaceae</taxon>
        <taxon>Actinoplanes</taxon>
    </lineage>
</organism>
<evidence type="ECO:0000313" key="1">
    <source>
        <dbReference type="EMBL" id="RAK39824.1"/>
    </source>
</evidence>
<dbReference type="RefSeq" id="WP_111649011.1">
    <property type="nucleotide sequence ID" value="NZ_JACHWI010000001.1"/>
</dbReference>
<dbReference type="AlphaFoldDB" id="A0A327ZG45"/>
<protein>
    <submittedName>
        <fullName evidence="1">Uncharacterized protein</fullName>
    </submittedName>
</protein>
<sequence length="366" mass="39581">MTSAVAGIGIAEDIELLADGVRNGSWIDGTLGVTGASLDALAYIADPVGMLLQSGVAWLIEHVRPLTAVLDQLAGNPVQISASAQSWREIAAGLRTQADQVGWSVRLDLSEWDSPAATAYRIRSESDQQAVFALAAAAQTLAELIEGAGALIAAVRLLVRDAIAFLVSRLVVYAAEAAFTLGLATPVVVGQVTAAISSWGARIAGFLQALIRSLRNLTPTTQTLTTRITEIKSLLTDKAPADVLNRVQKRGEGPRLFRRMSVAHEIAAKYGIDISDLKISLGTVQERVAFGRTFADGSIHLYPRAFHSEEDLARTLAHEKFHADELASGIPYPRDRAEFRASEDRAYAHEDEWWDNQPIRPEPRGR</sequence>
<proteinExistence type="predicted"/>
<keyword evidence="2" id="KW-1185">Reference proteome</keyword>
<dbReference type="Proteomes" id="UP000249341">
    <property type="component" value="Unassembled WGS sequence"/>
</dbReference>